<evidence type="ECO:0000313" key="2">
    <source>
        <dbReference type="EMBL" id="GIZ95368.1"/>
    </source>
</evidence>
<comment type="caution">
    <text evidence="1">The sequence shown here is derived from an EMBL/GenBank/DDBJ whole genome shotgun (WGS) entry which is preliminary data.</text>
</comment>
<dbReference type="AlphaFoldDB" id="A0AA37CKR6"/>
<organism evidence="1 4">
    <name type="scientific">Aquipseudomonas alcaligenes</name>
    <name type="common">Pseudomonas alcaligenes</name>
    <dbReference type="NCBI Taxonomy" id="43263"/>
    <lineage>
        <taxon>Bacteria</taxon>
        <taxon>Pseudomonadati</taxon>
        <taxon>Pseudomonadota</taxon>
        <taxon>Gammaproteobacteria</taxon>
        <taxon>Pseudomonadales</taxon>
        <taxon>Pseudomonadaceae</taxon>
        <taxon>Aquipseudomonas</taxon>
    </lineage>
</organism>
<protein>
    <submittedName>
        <fullName evidence="1">Uncharacterized protein</fullName>
    </submittedName>
</protein>
<evidence type="ECO:0000313" key="1">
    <source>
        <dbReference type="EMBL" id="GIZ91009.1"/>
    </source>
</evidence>
<name>A0AA37CKR6_AQUAC</name>
<sequence length="149" mass="16994">MSASPFLKYRDMVLGYYGTAGWLRRVIMAMWNGNDYKTGLSQITGLDAQHYQAFSEMVAHFRQYGESDSAFMALANDILARMAEEQAAADREVALDAWLDDVRDHSQLTRRATENAIDDHHGWLTRQFDDGVSAEQATRLLERKIQETT</sequence>
<evidence type="ECO:0000313" key="5">
    <source>
        <dbReference type="Proteomes" id="UP000887228"/>
    </source>
</evidence>
<evidence type="ECO:0000313" key="3">
    <source>
        <dbReference type="EMBL" id="MDH1056011.1"/>
    </source>
</evidence>
<reference evidence="3" key="2">
    <citation type="submission" date="2022-09" db="EMBL/GenBank/DDBJ databases">
        <title>Intensive care unit water sources are persistently colonized with multi-drug resistant bacteria and are the site of extensive horizontal gene transfer of antibiotic resistance genes.</title>
        <authorList>
            <person name="Diorio-Toth L."/>
        </authorList>
    </citation>
    <scope>NUCLEOTIDE SEQUENCE</scope>
    <source>
        <strain evidence="3">GD03990</strain>
    </source>
</reference>
<dbReference type="EMBL" id="BPMS01000056">
    <property type="protein sequence ID" value="GIZ91009.1"/>
    <property type="molecule type" value="Genomic_DNA"/>
</dbReference>
<dbReference type="Proteomes" id="UP000887228">
    <property type="component" value="Unassembled WGS sequence"/>
</dbReference>
<proteinExistence type="predicted"/>
<reference evidence="1 5" key="1">
    <citation type="submission" date="2021-07" db="EMBL/GenBank/DDBJ databases">
        <title>Whole genome sequencing of carbapenem-resistant Pseudomonas spp. isolated in Japan.</title>
        <authorList>
            <person name="Suzuki M."/>
            <person name="Maehana S."/>
            <person name="Kitasato H."/>
        </authorList>
    </citation>
    <scope>NUCLEOTIDE SEQUENCE</scope>
    <source>
        <strain evidence="1">KAM435</strain>
        <strain evidence="2 5">KAM436</strain>
    </source>
</reference>
<dbReference type="RefSeq" id="WP_061199210.1">
    <property type="nucleotide sequence ID" value="NZ_AP024354.1"/>
</dbReference>
<dbReference type="EMBL" id="JAOBYN010000013">
    <property type="protein sequence ID" value="MDH1056011.1"/>
    <property type="molecule type" value="Genomic_DNA"/>
</dbReference>
<dbReference type="Proteomes" id="UP000887212">
    <property type="component" value="Unassembled WGS sequence"/>
</dbReference>
<dbReference type="EMBL" id="BPMT01000054">
    <property type="protein sequence ID" value="GIZ95368.1"/>
    <property type="molecule type" value="Genomic_DNA"/>
</dbReference>
<accession>A0AA37CKR6</accession>
<gene>
    <name evidence="1" type="ORF">KAM435_43360</name>
    <name evidence="2" type="ORF">KAM436_43360</name>
    <name evidence="3" type="ORF">N5C05_14735</name>
</gene>
<dbReference type="Proteomes" id="UP001158730">
    <property type="component" value="Unassembled WGS sequence"/>
</dbReference>
<evidence type="ECO:0000313" key="4">
    <source>
        <dbReference type="Proteomes" id="UP000887212"/>
    </source>
</evidence>